<proteinExistence type="predicted"/>
<dbReference type="CDD" id="cd09022">
    <property type="entry name" value="Aldose_epim_Ec_YihR"/>
    <property type="match status" value="1"/>
</dbReference>
<keyword evidence="2" id="KW-1185">Reference proteome</keyword>
<keyword evidence="1" id="KW-0413">Isomerase</keyword>
<dbReference type="GO" id="GO:0030246">
    <property type="term" value="F:carbohydrate binding"/>
    <property type="evidence" value="ECO:0007669"/>
    <property type="project" value="InterPro"/>
</dbReference>
<dbReference type="GO" id="GO:0004034">
    <property type="term" value="F:aldose 1-epimerase activity"/>
    <property type="evidence" value="ECO:0007669"/>
    <property type="project" value="UniProtKB-EC"/>
</dbReference>
<organism evidence="1 2">
    <name type="scientific">Bifidobacterium boum</name>
    <dbReference type="NCBI Taxonomy" id="78343"/>
    <lineage>
        <taxon>Bacteria</taxon>
        <taxon>Bacillati</taxon>
        <taxon>Actinomycetota</taxon>
        <taxon>Actinomycetes</taxon>
        <taxon>Bifidobacteriales</taxon>
        <taxon>Bifidobacteriaceae</taxon>
        <taxon>Bifidobacterium</taxon>
    </lineage>
</organism>
<dbReference type="Proteomes" id="UP000029093">
    <property type="component" value="Unassembled WGS sequence"/>
</dbReference>
<protein>
    <submittedName>
        <fullName evidence="1">Aldose-1-epimerase</fullName>
        <ecNumber evidence="1">5.1.3.3</ecNumber>
    </submittedName>
</protein>
<dbReference type="PANTHER" id="PTHR10091">
    <property type="entry name" value="ALDOSE-1-EPIMERASE"/>
    <property type="match status" value="1"/>
</dbReference>
<dbReference type="Gene3D" id="2.70.98.10">
    <property type="match status" value="1"/>
</dbReference>
<comment type="caution">
    <text evidence="1">The sequence shown here is derived from an EMBL/GenBank/DDBJ whole genome shotgun (WGS) entry which is preliminary data.</text>
</comment>
<dbReference type="Pfam" id="PF01263">
    <property type="entry name" value="Aldose_epim"/>
    <property type="match status" value="1"/>
</dbReference>
<reference evidence="1 2" key="1">
    <citation type="submission" date="2014-03" db="EMBL/GenBank/DDBJ databases">
        <title>Genomics of Bifidobacteria.</title>
        <authorList>
            <person name="Ventura M."/>
            <person name="Milani C."/>
            <person name="Lugli G.A."/>
        </authorList>
    </citation>
    <scope>NUCLEOTIDE SEQUENCE [LARGE SCALE GENOMIC DNA]</scope>
    <source>
        <strain evidence="1 2">LMG 10736</strain>
    </source>
</reference>
<dbReference type="GO" id="GO:0033499">
    <property type="term" value="P:galactose catabolic process via UDP-galactose, Leloir pathway"/>
    <property type="evidence" value="ECO:0007669"/>
    <property type="project" value="TreeGrafter"/>
</dbReference>
<dbReference type="RefSeq" id="WP_026502679.1">
    <property type="nucleotide sequence ID" value="NZ_JGYQ01000007.1"/>
</dbReference>
<gene>
    <name evidence="1" type="ORF">BBOU_0579</name>
</gene>
<dbReference type="OrthoDB" id="4739604at2"/>
<dbReference type="InterPro" id="IPR014718">
    <property type="entry name" value="GH-type_carb-bd"/>
</dbReference>
<dbReference type="EMBL" id="JGYQ01000007">
    <property type="protein sequence ID" value="KFI48449.1"/>
    <property type="molecule type" value="Genomic_DNA"/>
</dbReference>
<dbReference type="EC" id="5.1.3.3" evidence="1"/>
<dbReference type="GeneID" id="303203760"/>
<evidence type="ECO:0000313" key="1">
    <source>
        <dbReference type="EMBL" id="KFI48449.1"/>
    </source>
</evidence>
<sequence>MFPPRTGQQYHLVFGRYAATVTEQGAALRNLTLDGKNIIVPFEEDDIPNCCRGQLLIPFPNRIEDGEYEFEGAKYVLPIDEHERHNAIHGYGYRAYWTRLACTDNSVSLQWRAPALEGYPFDVIVTADYRLDEHGMALTLSALNNGSTDAPWAAAMHPWLANGQHSTGDAIEHDNAACRLRVPADTHVIADDRLLPRGTEPVDGTIYDLRDNPTLEERPFDDAWTGLRHDADGNASAVFTRPDGMVITVTGGPTITSFQVCTGTGFPEAIRPQGVAVEPQTAYANAFRSGKDLIVIKPGETSVTSIRISAEQR</sequence>
<dbReference type="InterPro" id="IPR011013">
    <property type="entry name" value="Gal_mutarotase_sf_dom"/>
</dbReference>
<dbReference type="AlphaFoldDB" id="A0A086ZPJ9"/>
<evidence type="ECO:0000313" key="2">
    <source>
        <dbReference type="Proteomes" id="UP000029093"/>
    </source>
</evidence>
<dbReference type="InterPro" id="IPR037480">
    <property type="entry name" value="YihR-like"/>
</dbReference>
<name>A0A086ZPJ9_9BIFI</name>
<dbReference type="SUPFAM" id="SSF74650">
    <property type="entry name" value="Galactose mutarotase-like"/>
    <property type="match status" value="1"/>
</dbReference>
<accession>A0A086ZPJ9</accession>
<dbReference type="GO" id="GO:0006006">
    <property type="term" value="P:glucose metabolic process"/>
    <property type="evidence" value="ECO:0007669"/>
    <property type="project" value="TreeGrafter"/>
</dbReference>
<dbReference type="InterPro" id="IPR008183">
    <property type="entry name" value="Aldose_1/G6P_1-epimerase"/>
</dbReference>
<dbReference type="PANTHER" id="PTHR10091:SF0">
    <property type="entry name" value="GALACTOSE MUTAROTASE"/>
    <property type="match status" value="1"/>
</dbReference>